<dbReference type="PANTHER" id="PTHR45808">
    <property type="entry name" value="RHO GTPASE-ACTIVATING PROTEIN 68F"/>
    <property type="match status" value="1"/>
</dbReference>
<feature type="region of interest" description="Disordered" evidence="1">
    <location>
        <begin position="14"/>
        <end position="36"/>
    </location>
</feature>
<dbReference type="PANTHER" id="PTHR45808:SF2">
    <property type="entry name" value="RHO GTPASE-ACTIVATING PROTEIN 68F"/>
    <property type="match status" value="1"/>
</dbReference>
<feature type="domain" description="Rho-GAP" evidence="2">
    <location>
        <begin position="54"/>
        <end position="328"/>
    </location>
</feature>
<dbReference type="Gene3D" id="1.10.555.10">
    <property type="entry name" value="Rho GTPase activation protein"/>
    <property type="match status" value="1"/>
</dbReference>
<dbReference type="EMBL" id="GG738849">
    <property type="protein sequence ID" value="EFC49102.1"/>
    <property type="molecule type" value="Genomic_DNA"/>
</dbReference>
<feature type="compositionally biased region" description="Low complexity" evidence="1">
    <location>
        <begin position="505"/>
        <end position="518"/>
    </location>
</feature>
<feature type="compositionally biased region" description="Low complexity" evidence="1">
    <location>
        <begin position="358"/>
        <end position="390"/>
    </location>
</feature>
<dbReference type="GO" id="GO:0005737">
    <property type="term" value="C:cytoplasm"/>
    <property type="evidence" value="ECO:0007669"/>
    <property type="project" value="TreeGrafter"/>
</dbReference>
<feature type="compositionally biased region" description="Acidic residues" evidence="1">
    <location>
        <begin position="124"/>
        <end position="142"/>
    </location>
</feature>
<evidence type="ECO:0000259" key="2">
    <source>
        <dbReference type="PROSITE" id="PS50238"/>
    </source>
</evidence>
<dbReference type="AlphaFoldDB" id="D2V2Q8"/>
<reference evidence="3 4" key="1">
    <citation type="journal article" date="2010" name="Cell">
        <title>The genome of Naegleria gruberi illuminates early eukaryotic versatility.</title>
        <authorList>
            <person name="Fritz-Laylin L.K."/>
            <person name="Prochnik S.E."/>
            <person name="Ginger M.L."/>
            <person name="Dacks J.B."/>
            <person name="Carpenter M.L."/>
            <person name="Field M.C."/>
            <person name="Kuo A."/>
            <person name="Paredez A."/>
            <person name="Chapman J."/>
            <person name="Pham J."/>
            <person name="Shu S."/>
            <person name="Neupane R."/>
            <person name="Cipriano M."/>
            <person name="Mancuso J."/>
            <person name="Tu H."/>
            <person name="Salamov A."/>
            <person name="Lindquist E."/>
            <person name="Shapiro H."/>
            <person name="Lucas S."/>
            <person name="Grigoriev I.V."/>
            <person name="Cande W.Z."/>
            <person name="Fulton C."/>
            <person name="Rokhsar D.S."/>
            <person name="Dawson S.C."/>
        </authorList>
    </citation>
    <scope>NUCLEOTIDE SEQUENCE [LARGE SCALE GENOMIC DNA]</scope>
    <source>
        <strain evidence="3 4">NEG-M</strain>
    </source>
</reference>
<dbReference type="GO" id="GO:0007264">
    <property type="term" value="P:small GTPase-mediated signal transduction"/>
    <property type="evidence" value="ECO:0007669"/>
    <property type="project" value="TreeGrafter"/>
</dbReference>
<feature type="region of interest" description="Disordered" evidence="1">
    <location>
        <begin position="486"/>
        <end position="589"/>
    </location>
</feature>
<dbReference type="KEGG" id="ngr:NAEGRDRAFT_78320"/>
<keyword evidence="4" id="KW-1185">Reference proteome</keyword>
<feature type="region of interest" description="Disordered" evidence="1">
    <location>
        <begin position="335"/>
        <end position="451"/>
    </location>
</feature>
<name>D2V2Q8_NAEGR</name>
<dbReference type="SMART" id="SM00324">
    <property type="entry name" value="RhoGAP"/>
    <property type="match status" value="1"/>
</dbReference>
<feature type="compositionally biased region" description="Low complexity" evidence="1">
    <location>
        <begin position="442"/>
        <end position="451"/>
    </location>
</feature>
<protein>
    <submittedName>
        <fullName evidence="3">Uncharacterized protein AM12</fullName>
    </submittedName>
</protein>
<feature type="compositionally biased region" description="Low complexity" evidence="1">
    <location>
        <begin position="566"/>
        <end position="576"/>
    </location>
</feature>
<dbReference type="OMA" id="LCLNWLE"/>
<evidence type="ECO:0000256" key="1">
    <source>
        <dbReference type="SAM" id="MobiDB-lite"/>
    </source>
</evidence>
<dbReference type="RefSeq" id="XP_002681846.1">
    <property type="nucleotide sequence ID" value="XM_002681800.1"/>
</dbReference>
<dbReference type="VEuPathDB" id="AmoebaDB:NAEGRDRAFT_78320"/>
<evidence type="ECO:0000313" key="4">
    <source>
        <dbReference type="Proteomes" id="UP000006671"/>
    </source>
</evidence>
<dbReference type="GO" id="GO:0005096">
    <property type="term" value="F:GTPase activator activity"/>
    <property type="evidence" value="ECO:0007669"/>
    <property type="project" value="TreeGrafter"/>
</dbReference>
<sequence>MGFLKLSSAADAGNFSEKKKSKKKKNKNKEFDPNHIFGQPLKTQITSIRTSLLIQEEDETATGGKRFVIYPKLLWLCLNWLENNNDCPTTEGIFRLSGQAASISALKEQLIKGKYDNVPKTNDYDSDSDDDSLGTPTADDDEISNYNMRENHLIQKFLVYFYPSNVPPDSVPFVALNRQNLYTNLLEIVGMNFVEIFPQNTINNVSSLLKMYIRELPEPLMTFDHYDMFIASDGIPDDEVRLKVIRNVLRFLPRSNYFVLKKLCKFLNTIHNNSSINKMDASNLAIVFAPNILRPPPMYCNVLQMQLSEARFATSLTESLIAEYEFFFGGKDELVGTKKETPKPPSTKPKISVNTDMSPTTPTTSKTLPSPSSTSSTPTSTTLPQLPTSSVKKPPLPKRHSPSVINPSSGNSVETTPSDTESKPITLPKPPSRETSRSVFANRSDSSKSVLSVMDSMSSISNSREATAEIKRLSRVMKAGDVCFDVGLEKKPPKPLPPRRATVLESPRSESSPTTTFTIPPRKPQEDRPTLPPVPSGNLTFNKPPLPSRFASKSDSSAKPLPPPRTSTDSESSTTSGAARSPPPIPRRK</sequence>
<organism evidence="4">
    <name type="scientific">Naegleria gruberi</name>
    <name type="common">Amoeba</name>
    <dbReference type="NCBI Taxonomy" id="5762"/>
    <lineage>
        <taxon>Eukaryota</taxon>
        <taxon>Discoba</taxon>
        <taxon>Heterolobosea</taxon>
        <taxon>Tetramitia</taxon>
        <taxon>Eutetramitia</taxon>
        <taxon>Vahlkampfiidae</taxon>
        <taxon>Naegleria</taxon>
    </lineage>
</organism>
<dbReference type="InterPro" id="IPR008936">
    <property type="entry name" value="Rho_GTPase_activation_prot"/>
</dbReference>
<dbReference type="GeneID" id="8849962"/>
<dbReference type="eggNOG" id="KOG4270">
    <property type="taxonomic scope" value="Eukaryota"/>
</dbReference>
<evidence type="ECO:0000313" key="3">
    <source>
        <dbReference type="EMBL" id="EFC49102.1"/>
    </source>
</evidence>
<feature type="compositionally biased region" description="Polar residues" evidence="1">
    <location>
        <begin position="403"/>
        <end position="419"/>
    </location>
</feature>
<dbReference type="OrthoDB" id="79452at2759"/>
<dbReference type="CDD" id="cd00159">
    <property type="entry name" value="RhoGAP"/>
    <property type="match status" value="1"/>
</dbReference>
<dbReference type="Pfam" id="PF00620">
    <property type="entry name" value="RhoGAP"/>
    <property type="match status" value="1"/>
</dbReference>
<dbReference type="InterPro" id="IPR000198">
    <property type="entry name" value="RhoGAP_dom"/>
</dbReference>
<dbReference type="InParanoid" id="D2V2Q8"/>
<accession>D2V2Q8</accession>
<dbReference type="SUPFAM" id="SSF48350">
    <property type="entry name" value="GTPase activation domain, GAP"/>
    <property type="match status" value="1"/>
</dbReference>
<proteinExistence type="predicted"/>
<feature type="region of interest" description="Disordered" evidence="1">
    <location>
        <begin position="117"/>
        <end position="142"/>
    </location>
</feature>
<dbReference type="Proteomes" id="UP000006671">
    <property type="component" value="Unassembled WGS sequence"/>
</dbReference>
<dbReference type="PROSITE" id="PS50238">
    <property type="entry name" value="RHOGAP"/>
    <property type="match status" value="1"/>
</dbReference>
<gene>
    <name evidence="3" type="primary">AM12</name>
    <name evidence="3" type="ORF">NAEGRDRAFT_78320</name>
</gene>